<evidence type="ECO:0000256" key="1">
    <source>
        <dbReference type="ARBA" id="ARBA00004141"/>
    </source>
</evidence>
<comment type="subcellular location">
    <subcellularLocation>
        <location evidence="1">Membrane</location>
        <topology evidence="1">Multi-pass membrane protein</topology>
    </subcellularLocation>
</comment>
<organism evidence="3 4">
    <name type="scientific">Oryza rufipogon</name>
    <name type="common">Brownbeard rice</name>
    <name type="synonym">Asian wild rice</name>
    <dbReference type="NCBI Taxonomy" id="4529"/>
    <lineage>
        <taxon>Eukaryota</taxon>
        <taxon>Viridiplantae</taxon>
        <taxon>Streptophyta</taxon>
        <taxon>Embryophyta</taxon>
        <taxon>Tracheophyta</taxon>
        <taxon>Spermatophyta</taxon>
        <taxon>Magnoliopsida</taxon>
        <taxon>Liliopsida</taxon>
        <taxon>Poales</taxon>
        <taxon>Poaceae</taxon>
        <taxon>BOP clade</taxon>
        <taxon>Oryzoideae</taxon>
        <taxon>Oryzeae</taxon>
        <taxon>Oryzinae</taxon>
        <taxon>Oryza</taxon>
    </lineage>
</organism>
<dbReference type="EnsemblPlants" id="ORUFI07G13960.2">
    <property type="protein sequence ID" value="ORUFI07G13960.2"/>
    <property type="gene ID" value="ORUFI07G13960"/>
</dbReference>
<dbReference type="HOGENOM" id="CLU_095488_3_0_1"/>
<keyword evidence="4" id="KW-1185">Reference proteome</keyword>
<dbReference type="Pfam" id="PF14159">
    <property type="entry name" value="CAAD"/>
    <property type="match status" value="1"/>
</dbReference>
<evidence type="ECO:0000313" key="3">
    <source>
        <dbReference type="EnsemblPlants" id="ORUFI07G13960.2"/>
    </source>
</evidence>
<evidence type="ECO:0000259" key="2">
    <source>
        <dbReference type="Pfam" id="PF14159"/>
    </source>
</evidence>
<reference evidence="4" key="1">
    <citation type="submission" date="2013-06" db="EMBL/GenBank/DDBJ databases">
        <authorList>
            <person name="Zhao Q."/>
        </authorList>
    </citation>
    <scope>NUCLEOTIDE SEQUENCE</scope>
    <source>
        <strain evidence="4">cv. W1943</strain>
    </source>
</reference>
<accession>A0A0E0Q7Z7</accession>
<dbReference type="Gramene" id="ORUFI07G13960.2">
    <property type="protein sequence ID" value="ORUFI07G13960.2"/>
    <property type="gene ID" value="ORUFI07G13960"/>
</dbReference>
<proteinExistence type="predicted"/>
<feature type="domain" description="Cyanobacterial aminoacyl-tRNA synthetase CAAD" evidence="2">
    <location>
        <begin position="75"/>
        <end position="136"/>
    </location>
</feature>
<dbReference type="AlphaFoldDB" id="A0A0E0Q7Z7"/>
<sequence>MAATTCRLAAAPLVLAPLPRRPTTVAFAVAATGIKYGLRASRGVAIRAADGTGSETEVPEVVKAAQDAWAKVEDKYAVTAIGVAALAIDRLPLLPGVLELVGIGYTGWFTYRNLIFQPDREALVSKIKSTYNEITGSSS</sequence>
<dbReference type="PANTHER" id="PTHR33222">
    <property type="match status" value="1"/>
</dbReference>
<protein>
    <recommendedName>
        <fullName evidence="2">Cyanobacterial aminoacyl-tRNA synthetase CAAD domain-containing protein</fullName>
    </recommendedName>
</protein>
<name>A0A0E0Q7Z7_ORYRU</name>
<dbReference type="InterPro" id="IPR033344">
    <property type="entry name" value="CURT1"/>
</dbReference>
<evidence type="ECO:0000313" key="4">
    <source>
        <dbReference type="Proteomes" id="UP000008022"/>
    </source>
</evidence>
<reference evidence="3" key="2">
    <citation type="submission" date="2015-06" db="UniProtKB">
        <authorList>
            <consortium name="EnsemblPlants"/>
        </authorList>
    </citation>
    <scope>IDENTIFICATION</scope>
</reference>
<dbReference type="Proteomes" id="UP000008022">
    <property type="component" value="Unassembled WGS sequence"/>
</dbReference>
<dbReference type="PANTHER" id="PTHR33222:SF9">
    <property type="entry name" value="PROTEIN CURVATURE THYLAKOID 1B, CHLOROPLASTIC"/>
    <property type="match status" value="1"/>
</dbReference>
<dbReference type="InterPro" id="IPR025564">
    <property type="entry name" value="CAAD_dom"/>
</dbReference>
<dbReference type="GO" id="GO:0009535">
    <property type="term" value="C:chloroplast thylakoid membrane"/>
    <property type="evidence" value="ECO:0007669"/>
    <property type="project" value="TreeGrafter"/>
</dbReference>